<gene>
    <name evidence="3" type="ORF">DFR44_11732</name>
</gene>
<dbReference type="RefSeq" id="WP_133620865.1">
    <property type="nucleotide sequence ID" value="NZ_SNZE01000017.1"/>
</dbReference>
<dbReference type="EMBL" id="SNZE01000017">
    <property type="protein sequence ID" value="TDR30753.1"/>
    <property type="molecule type" value="Genomic_DNA"/>
</dbReference>
<evidence type="ECO:0000313" key="3">
    <source>
        <dbReference type="EMBL" id="TDR30753.1"/>
    </source>
</evidence>
<dbReference type="PANTHER" id="PTHR31793">
    <property type="entry name" value="4-HYDROXYBENZOYL-COA THIOESTERASE FAMILY MEMBER"/>
    <property type="match status" value="1"/>
</dbReference>
<organism evidence="3 4">
    <name type="scientific">Hydromonas duriensis</name>
    <dbReference type="NCBI Taxonomy" id="1527608"/>
    <lineage>
        <taxon>Bacteria</taxon>
        <taxon>Pseudomonadati</taxon>
        <taxon>Pseudomonadota</taxon>
        <taxon>Betaproteobacteria</taxon>
        <taxon>Burkholderiales</taxon>
        <taxon>Burkholderiaceae</taxon>
        <taxon>Hydromonas</taxon>
    </lineage>
</organism>
<dbReference type="InterPro" id="IPR029069">
    <property type="entry name" value="HotDog_dom_sf"/>
</dbReference>
<name>A0A4R6Y2L7_9BURK</name>
<evidence type="ECO:0000256" key="2">
    <source>
        <dbReference type="ARBA" id="ARBA00022801"/>
    </source>
</evidence>
<proteinExistence type="inferred from homology"/>
<dbReference type="OrthoDB" id="9800856at2"/>
<keyword evidence="4" id="KW-1185">Reference proteome</keyword>
<comment type="similarity">
    <text evidence="1">Belongs to the 4-hydroxybenzoyl-CoA thioesterase family.</text>
</comment>
<dbReference type="PANTHER" id="PTHR31793:SF27">
    <property type="entry name" value="NOVEL THIOESTERASE SUPERFAMILY DOMAIN AND SAPOSIN A-TYPE DOMAIN CONTAINING PROTEIN (0610012H03RIK)"/>
    <property type="match status" value="1"/>
</dbReference>
<evidence type="ECO:0000256" key="1">
    <source>
        <dbReference type="ARBA" id="ARBA00005953"/>
    </source>
</evidence>
<evidence type="ECO:0000313" key="4">
    <source>
        <dbReference type="Proteomes" id="UP000294480"/>
    </source>
</evidence>
<comment type="caution">
    <text evidence="3">The sequence shown here is derived from an EMBL/GenBank/DDBJ whole genome shotgun (WGS) entry which is preliminary data.</text>
</comment>
<dbReference type="Pfam" id="PF13279">
    <property type="entry name" value="4HBT_2"/>
    <property type="match status" value="1"/>
</dbReference>
<keyword evidence="2 3" id="KW-0378">Hydrolase</keyword>
<dbReference type="GO" id="GO:0047617">
    <property type="term" value="F:fatty acyl-CoA hydrolase activity"/>
    <property type="evidence" value="ECO:0007669"/>
    <property type="project" value="TreeGrafter"/>
</dbReference>
<sequence>MKIKQLNQHLAYTETALKPQFHDLDPLDIVWHGNYVKYLETARCELLKSIGYDYPEMKESGFAWPVVDMRLKYIRPARYGIELIIACAVTEWENRLKINYEIRERASGVLIHRAYTIQVAVNLESYQMCYQSPEVLGRALKTIRV</sequence>
<dbReference type="SUPFAM" id="SSF54637">
    <property type="entry name" value="Thioesterase/thiol ester dehydrase-isomerase"/>
    <property type="match status" value="1"/>
</dbReference>
<dbReference type="InterPro" id="IPR050563">
    <property type="entry name" value="4-hydroxybenzoyl-CoA_TE"/>
</dbReference>
<dbReference type="Proteomes" id="UP000294480">
    <property type="component" value="Unassembled WGS sequence"/>
</dbReference>
<dbReference type="Gene3D" id="3.10.129.10">
    <property type="entry name" value="Hotdog Thioesterase"/>
    <property type="match status" value="1"/>
</dbReference>
<dbReference type="CDD" id="cd00586">
    <property type="entry name" value="4HBT"/>
    <property type="match status" value="1"/>
</dbReference>
<accession>A0A4R6Y2L7</accession>
<reference evidence="3 4" key="1">
    <citation type="submission" date="2019-03" db="EMBL/GenBank/DDBJ databases">
        <title>Genomic Encyclopedia of Type Strains, Phase IV (KMG-IV): sequencing the most valuable type-strain genomes for metagenomic binning, comparative biology and taxonomic classification.</title>
        <authorList>
            <person name="Goeker M."/>
        </authorList>
    </citation>
    <scope>NUCLEOTIDE SEQUENCE [LARGE SCALE GENOMIC DNA]</scope>
    <source>
        <strain evidence="3 4">DSM 102852</strain>
    </source>
</reference>
<dbReference type="AlphaFoldDB" id="A0A4R6Y2L7"/>
<protein>
    <submittedName>
        <fullName evidence="3">Acyl-CoA thioester hydrolase</fullName>
    </submittedName>
</protein>